<evidence type="ECO:0000256" key="2">
    <source>
        <dbReference type="ARBA" id="ARBA00023125"/>
    </source>
</evidence>
<dbReference type="GeneID" id="18871188"/>
<dbReference type="STRING" id="619300.G3AFX5"/>
<proteinExistence type="predicted"/>
<reference evidence="8 9" key="1">
    <citation type="journal article" date="2011" name="Proc. Natl. Acad. Sci. U.S.A.">
        <title>Comparative genomics of xylose-fermenting fungi for enhanced biofuel production.</title>
        <authorList>
            <person name="Wohlbach D.J."/>
            <person name="Kuo A."/>
            <person name="Sato T.K."/>
            <person name="Potts K.M."/>
            <person name="Salamov A.A."/>
            <person name="LaButti K.M."/>
            <person name="Sun H."/>
            <person name="Clum A."/>
            <person name="Pangilinan J.L."/>
            <person name="Lindquist E.A."/>
            <person name="Lucas S."/>
            <person name="Lapidus A."/>
            <person name="Jin M."/>
            <person name="Gunawan C."/>
            <person name="Balan V."/>
            <person name="Dale B.E."/>
            <person name="Jeffries T.W."/>
            <person name="Zinkel R."/>
            <person name="Barry K.W."/>
            <person name="Grigoriev I.V."/>
            <person name="Gasch A.P."/>
        </authorList>
    </citation>
    <scope>NUCLEOTIDE SEQUENCE [LARGE SCALE GENOMIC DNA]</scope>
    <source>
        <strain evidence="9">NRRL Y-27907 / 11-Y1</strain>
    </source>
</reference>
<dbReference type="Proteomes" id="UP000000709">
    <property type="component" value="Unassembled WGS sequence"/>
</dbReference>
<evidence type="ECO:0000313" key="9">
    <source>
        <dbReference type="Proteomes" id="UP000000709"/>
    </source>
</evidence>
<feature type="domain" description="Transcription factor IIIC subunit Tfc1/Sfc1 triple barrel" evidence="7">
    <location>
        <begin position="20"/>
        <end position="150"/>
    </location>
</feature>
<protein>
    <submittedName>
        <fullName evidence="8">Transcription factor</fullName>
    </submittedName>
</protein>
<organism evidence="9">
    <name type="scientific">Spathaspora passalidarum (strain NRRL Y-27907 / 11-Y1)</name>
    <dbReference type="NCBI Taxonomy" id="619300"/>
    <lineage>
        <taxon>Eukaryota</taxon>
        <taxon>Fungi</taxon>
        <taxon>Dikarya</taxon>
        <taxon>Ascomycota</taxon>
        <taxon>Saccharomycotina</taxon>
        <taxon>Pichiomycetes</taxon>
        <taxon>Debaryomycetaceae</taxon>
        <taxon>Spathaspora</taxon>
    </lineage>
</organism>
<evidence type="ECO:0000259" key="7">
    <source>
        <dbReference type="Pfam" id="PF17682"/>
    </source>
</evidence>
<evidence type="ECO:0000256" key="3">
    <source>
        <dbReference type="ARBA" id="ARBA00023163"/>
    </source>
</evidence>
<dbReference type="AlphaFoldDB" id="G3AFX5"/>
<dbReference type="RefSeq" id="XP_007372526.1">
    <property type="nucleotide sequence ID" value="XM_007372464.1"/>
</dbReference>
<keyword evidence="3" id="KW-0804">Transcription</keyword>
<dbReference type="Pfam" id="PF17682">
    <property type="entry name" value="Tau95_N"/>
    <property type="match status" value="1"/>
</dbReference>
<dbReference type="KEGG" id="spaa:SPAPADRAFT_48158"/>
<evidence type="ECO:0000256" key="5">
    <source>
        <dbReference type="SAM" id="MobiDB-lite"/>
    </source>
</evidence>
<dbReference type="InterPro" id="IPR040454">
    <property type="entry name" value="TF_IIIC_Tfc1/Sfc1"/>
</dbReference>
<dbReference type="OMA" id="PWRNTYI"/>
<dbReference type="HOGENOM" id="CLU_020038_0_0_1"/>
<dbReference type="PANTHER" id="PTHR13230:SF5">
    <property type="entry name" value="GENERAL TRANSCRIPTION FACTOR 3C POLYPEPTIDE 5"/>
    <property type="match status" value="1"/>
</dbReference>
<dbReference type="GO" id="GO:0001002">
    <property type="term" value="F:RNA polymerase III type 1 promoter sequence-specific DNA binding"/>
    <property type="evidence" value="ECO:0007669"/>
    <property type="project" value="TreeGrafter"/>
</dbReference>
<dbReference type="InterPro" id="IPR041499">
    <property type="entry name" value="Tfc1/Sfc1_N"/>
</dbReference>
<dbReference type="FunCoup" id="G3AFX5">
    <property type="interactions" value="43"/>
</dbReference>
<gene>
    <name evidence="8" type="ORF">SPAPADRAFT_48158</name>
</gene>
<dbReference type="EMBL" id="GL996499">
    <property type="protein sequence ID" value="EGW35114.1"/>
    <property type="molecule type" value="Genomic_DNA"/>
</dbReference>
<keyword evidence="9" id="KW-1185">Reference proteome</keyword>
<sequence length="580" mass="66779">MSEPRKLAEKHSMDIPHVTSIELPLNVKNPDRAIAMLGGKDRIATAINAQSNPNRFNLALENTLELRLRNDPFHHPIQSSIGTQERVLLKMSIPKKSLPPDFHDNPSKYPIRELLERNKQNKETTRANIQPVAIVDRNYSFKSIADFQVSTKNNPIIQEFSSAILNGKNFDTMDKYLQSHKNFVGLDDFKDENYFKNTEHGFIPPPVLSPIRFPFDYRYQKNPLTTAIKDVKSGEIKVVPNRSTMKLYTIMLDYHTGDIPRHPASELQENYKKLTKKKLAVNSPDAVLLECIKWVKRIFKIKPIWLRKQLEDIIPDKFRRTLKQALPYVSYIYKSGPWRFANIKLGVDPKNDPSFWIYQSEYFRIPGLKFTTFMANKTGSQRIVPRTILEANRRAGNIDEANEVEVSESLFFNGVTLPSTVTFQLGDILDLDITTIIEDHVKHMGNDFLREHCDFQDGWLNRQSMEVLRRIVRYKLNRMVKDEPIDQNKIYKIINTDYIVEELGGSAEPEADGDEAGDEEEVEGDDEDIEAEAEAEEEETNGTDTVDERSVMNRLDELTEDASSKLSRLVGFIKQDSIEN</sequence>
<evidence type="ECO:0000256" key="4">
    <source>
        <dbReference type="ARBA" id="ARBA00023242"/>
    </source>
</evidence>
<keyword evidence="4" id="KW-0539">Nucleus</keyword>
<dbReference type="GO" id="GO:0005634">
    <property type="term" value="C:nucleus"/>
    <property type="evidence" value="ECO:0007669"/>
    <property type="project" value="UniProtKB-SubCell"/>
</dbReference>
<dbReference type="GO" id="GO:0006384">
    <property type="term" value="P:transcription initiation at RNA polymerase III promoter"/>
    <property type="evidence" value="ECO:0007669"/>
    <property type="project" value="InterPro"/>
</dbReference>
<dbReference type="eggNOG" id="KOG2473">
    <property type="taxonomic scope" value="Eukaryota"/>
</dbReference>
<dbReference type="Gene3D" id="3.30.200.160">
    <property type="entry name" value="TFIIIC, subcomplex tauA, subunit Sfc1, barrel domain"/>
    <property type="match status" value="1"/>
</dbReference>
<evidence type="ECO:0000259" key="6">
    <source>
        <dbReference type="Pfam" id="PF09734"/>
    </source>
</evidence>
<dbReference type="InterPro" id="IPR042536">
    <property type="entry name" value="TFIIIC_tauA_Sfc1"/>
</dbReference>
<evidence type="ECO:0000256" key="1">
    <source>
        <dbReference type="ARBA" id="ARBA00004123"/>
    </source>
</evidence>
<accession>G3AFX5</accession>
<dbReference type="GO" id="GO:0000127">
    <property type="term" value="C:transcription factor TFIIIC complex"/>
    <property type="evidence" value="ECO:0007669"/>
    <property type="project" value="InterPro"/>
</dbReference>
<keyword evidence="2" id="KW-0238">DNA-binding</keyword>
<feature type="compositionally biased region" description="Acidic residues" evidence="5">
    <location>
        <begin position="509"/>
        <end position="541"/>
    </location>
</feature>
<evidence type="ECO:0000313" key="8">
    <source>
        <dbReference type="EMBL" id="EGW35114.1"/>
    </source>
</evidence>
<dbReference type="InParanoid" id="G3AFX5"/>
<feature type="region of interest" description="Disordered" evidence="5">
    <location>
        <begin position="507"/>
        <end position="551"/>
    </location>
</feature>
<dbReference type="GO" id="GO:0001003">
    <property type="term" value="F:RNA polymerase III type 2 promoter sequence-specific DNA binding"/>
    <property type="evidence" value="ECO:0007669"/>
    <property type="project" value="TreeGrafter"/>
</dbReference>
<name>G3AFX5_SPAPN</name>
<dbReference type="InterPro" id="IPR019136">
    <property type="entry name" value="TF_IIIC_su-5_HTH"/>
</dbReference>
<dbReference type="Pfam" id="PF09734">
    <property type="entry name" value="Tau95"/>
    <property type="match status" value="1"/>
</dbReference>
<dbReference type="PANTHER" id="PTHR13230">
    <property type="entry name" value="GENERAL TRANSCRIPTION FACTOR IIIC, POLYPEPTIDE 5"/>
    <property type="match status" value="1"/>
</dbReference>
<dbReference type="OrthoDB" id="5598268at2759"/>
<feature type="domain" description="Transcription factor IIIC subunit 5 HTH" evidence="6">
    <location>
        <begin position="202"/>
        <end position="364"/>
    </location>
</feature>
<comment type="subcellular location">
    <subcellularLocation>
        <location evidence="1">Nucleus</location>
    </subcellularLocation>
</comment>